<dbReference type="FunFam" id="3.30.2160.10:FF:000002">
    <property type="entry name" value="Putative Ubiquitin-protein ligase E3C"/>
    <property type="match status" value="1"/>
</dbReference>
<dbReference type="Gene3D" id="3.30.2410.10">
    <property type="entry name" value="Hect, E3 ligase catalytic domain"/>
    <property type="match status" value="1"/>
</dbReference>
<dbReference type="InterPro" id="IPR035983">
    <property type="entry name" value="Hect_E3_ubiquitin_ligase"/>
</dbReference>
<proteinExistence type="predicted"/>
<keyword evidence="3" id="KW-0808">Transferase</keyword>
<dbReference type="SUPFAM" id="SSF56204">
    <property type="entry name" value="Hect, E3 ligase catalytic domain"/>
    <property type="match status" value="1"/>
</dbReference>
<protein>
    <recommendedName>
        <fullName evidence="2">HECT-type E3 ubiquitin transferase</fullName>
        <ecNumber evidence="2">2.3.2.26</ecNumber>
    </recommendedName>
</protein>
<dbReference type="Gene3D" id="3.30.2160.10">
    <property type="entry name" value="Hect, E3 ligase catalytic domain"/>
    <property type="match status" value="1"/>
</dbReference>
<dbReference type="InterPro" id="IPR000569">
    <property type="entry name" value="HECT_dom"/>
</dbReference>
<evidence type="ECO:0000259" key="6">
    <source>
        <dbReference type="PROSITE" id="PS50237"/>
    </source>
</evidence>
<gene>
    <name evidence="7" type="ORF">ALAG00032_LOCUS6961</name>
</gene>
<evidence type="ECO:0000256" key="3">
    <source>
        <dbReference type="ARBA" id="ARBA00022679"/>
    </source>
</evidence>
<feature type="active site" description="Glycyl thioester intermediate" evidence="5">
    <location>
        <position position="969"/>
    </location>
</feature>
<comment type="catalytic activity">
    <reaction evidence="1">
        <text>S-ubiquitinyl-[E2 ubiquitin-conjugating enzyme]-L-cysteine + [acceptor protein]-L-lysine = [E2 ubiquitin-conjugating enzyme]-L-cysteine + N(6)-ubiquitinyl-[acceptor protein]-L-lysine.</text>
        <dbReference type="EC" id="2.3.2.26"/>
    </reaction>
</comment>
<dbReference type="Gene3D" id="3.90.1750.10">
    <property type="entry name" value="Hect, E3 ligase catalytic domains"/>
    <property type="match status" value="1"/>
</dbReference>
<name>A0A7S3JVG9_9STRA</name>
<dbReference type="Pfam" id="PF00632">
    <property type="entry name" value="HECT"/>
    <property type="match status" value="1"/>
</dbReference>
<evidence type="ECO:0000256" key="4">
    <source>
        <dbReference type="ARBA" id="ARBA00022786"/>
    </source>
</evidence>
<sequence>MDKEKTKNQVLEEAKFAREARQRQRELLAPAVLVQRVWRGVYCRRIQVEKARDAVDKKLKDIAKVRDFVKTKFKLPIKVATALARQATFGRVLHLEEVCDQICEIDLGKNDPDEREWCEALNFFFAFGWRRDFSVKLINAAKVTAERSSHFFRGRFWQKIAKVIITEKFFGDNSISSIIAKSWSELIEKTTLNQNKTEALELALLSFKDTNWSLFPEMVLGSLYFLPKSQMHCLNFFNFRKEEEDTPLRCLQVANFLALHCPLENENIFLLYNAIMSIPQKTLQGLLREDDVVIKWISNYPVVLPRWLRDRARRCLEPKFLRTLCEVCCYQDQNDDDDENEEEEEDYDDNFEQEISEALSSSWAKKLEASLASVLKITSSNKKKKKKKLEQRRTKTEPIVKNDRRKMCQALSGILWHFLICVDDNARFRILNALAFHPKVSFCRSLMKVALWRIDDVSTLTLAAILKHALIVSDKKLIKATGLPLRLAELHVCVKKIIPILITVCSNVEVSSCTEIETLAAVLGVIHSRSSAKEERLVPNAIWEERKISNSILRAIQEQDPSRTKILHPVLRHIPYVLPFKERAKYILDAVSANPHQAHFFVLQEEEQKKTKLKIRRGRVLEDGMIYISKLSSDQLRGRLAINFYDEFGRLEPGVDAGGLFKEFWTELAKAAFAPSMGLFKCATDGSLYPHPDSDLTHGHSHLQVFHFLGRVLGKAIIEGITISPQFNPAFLAFIARGGGYNHLNLLEDLKSLDPDLHKNLKFLTLYDSDQVQFLGLTFSVTYDRVGTTCTKELIPNGNSIDITASNRLSYVQRIAKFHLVDRMEAQANAFVQGLAHAIDLHRLTIFSVPELQLLISGIQSDINIDDLQKYARYENFNHLLPSDRKLLTRFWNIAKSLPADDKANLLKFVTSCERAPPLGFASLQPPFTIRKIPLDSFASSTSSFFWSGPPSRSGGENHKDRLPSASTCFNLLKLPAYESEAAIRKKLLLAIRSNSGFDLS</sequence>
<dbReference type="CDD" id="cd00078">
    <property type="entry name" value="HECTc"/>
    <property type="match status" value="1"/>
</dbReference>
<dbReference type="InterPro" id="IPR044611">
    <property type="entry name" value="E3A/B/C-like"/>
</dbReference>
<dbReference type="AlphaFoldDB" id="A0A7S3JVG9"/>
<dbReference type="GO" id="GO:0000209">
    <property type="term" value="P:protein polyubiquitination"/>
    <property type="evidence" value="ECO:0007669"/>
    <property type="project" value="InterPro"/>
</dbReference>
<organism evidence="7">
    <name type="scientific">Aureoumbra lagunensis</name>
    <dbReference type="NCBI Taxonomy" id="44058"/>
    <lineage>
        <taxon>Eukaryota</taxon>
        <taxon>Sar</taxon>
        <taxon>Stramenopiles</taxon>
        <taxon>Ochrophyta</taxon>
        <taxon>Pelagophyceae</taxon>
        <taxon>Pelagomonadales</taxon>
        <taxon>Aureoumbra</taxon>
    </lineage>
</organism>
<dbReference type="EC" id="2.3.2.26" evidence="2"/>
<dbReference type="SMART" id="SM00119">
    <property type="entry name" value="HECTc"/>
    <property type="match status" value="1"/>
</dbReference>
<evidence type="ECO:0000313" key="7">
    <source>
        <dbReference type="EMBL" id="CAE0366217.1"/>
    </source>
</evidence>
<dbReference type="EMBL" id="HBIJ01009983">
    <property type="protein sequence ID" value="CAE0366217.1"/>
    <property type="molecule type" value="Transcribed_RNA"/>
</dbReference>
<dbReference type="PROSITE" id="PS50237">
    <property type="entry name" value="HECT"/>
    <property type="match status" value="1"/>
</dbReference>
<feature type="domain" description="HECT" evidence="6">
    <location>
        <begin position="632"/>
        <end position="1001"/>
    </location>
</feature>
<evidence type="ECO:0000256" key="5">
    <source>
        <dbReference type="PROSITE-ProRule" id="PRU00104"/>
    </source>
</evidence>
<accession>A0A7S3JVG9</accession>
<evidence type="ECO:0000256" key="1">
    <source>
        <dbReference type="ARBA" id="ARBA00000885"/>
    </source>
</evidence>
<dbReference type="GO" id="GO:0061630">
    <property type="term" value="F:ubiquitin protein ligase activity"/>
    <property type="evidence" value="ECO:0007669"/>
    <property type="project" value="UniProtKB-EC"/>
</dbReference>
<keyword evidence="4 5" id="KW-0833">Ubl conjugation pathway</keyword>
<dbReference type="GO" id="GO:0006511">
    <property type="term" value="P:ubiquitin-dependent protein catabolic process"/>
    <property type="evidence" value="ECO:0007669"/>
    <property type="project" value="TreeGrafter"/>
</dbReference>
<dbReference type="PANTHER" id="PTHR45700">
    <property type="entry name" value="UBIQUITIN-PROTEIN LIGASE E3C"/>
    <property type="match status" value="1"/>
</dbReference>
<evidence type="ECO:0000256" key="2">
    <source>
        <dbReference type="ARBA" id="ARBA00012485"/>
    </source>
</evidence>
<dbReference type="PANTHER" id="PTHR45700:SF2">
    <property type="entry name" value="UBIQUITIN-PROTEIN LIGASE E3C"/>
    <property type="match status" value="1"/>
</dbReference>
<reference evidence="7" key="1">
    <citation type="submission" date="2021-01" db="EMBL/GenBank/DDBJ databases">
        <authorList>
            <person name="Corre E."/>
            <person name="Pelletier E."/>
            <person name="Niang G."/>
            <person name="Scheremetjew M."/>
            <person name="Finn R."/>
            <person name="Kale V."/>
            <person name="Holt S."/>
            <person name="Cochrane G."/>
            <person name="Meng A."/>
            <person name="Brown T."/>
            <person name="Cohen L."/>
        </authorList>
    </citation>
    <scope>NUCLEOTIDE SEQUENCE</scope>
    <source>
        <strain evidence="7">CCMP1510</strain>
    </source>
</reference>